<organism evidence="1 2">
    <name type="scientific">Chitinophaga caeni</name>
    <dbReference type="NCBI Taxonomy" id="2029983"/>
    <lineage>
        <taxon>Bacteria</taxon>
        <taxon>Pseudomonadati</taxon>
        <taxon>Bacteroidota</taxon>
        <taxon>Chitinophagia</taxon>
        <taxon>Chitinophagales</taxon>
        <taxon>Chitinophagaceae</taxon>
        <taxon>Chitinophaga</taxon>
    </lineage>
</organism>
<dbReference type="GO" id="GO:0006352">
    <property type="term" value="P:DNA-templated transcription initiation"/>
    <property type="evidence" value="ECO:0007669"/>
    <property type="project" value="InterPro"/>
</dbReference>
<sequence length="167" mass="18956">MHQENAHISEHELLQLLIAGNPLAKKLLYERYAAPLYGIMLQIVGDPVKANDLIIKLFSYCFQNASAYSTSGYHNLFTWLFKKAREYAVESSLPITSNHNDTSLVKRSNSSFQVFADTLAADEQLVFRLSFFNGLSRAAIGRLLAKDEEEINLLLKQAMVAFRKFLH</sequence>
<dbReference type="KEGG" id="cbae:COR50_00555"/>
<dbReference type="RefSeq" id="WP_098192158.1">
    <property type="nucleotide sequence ID" value="NZ_CP023777.1"/>
</dbReference>
<evidence type="ECO:0008006" key="3">
    <source>
        <dbReference type="Google" id="ProtNLM"/>
    </source>
</evidence>
<gene>
    <name evidence="1" type="ORF">COR50_00555</name>
</gene>
<dbReference type="GO" id="GO:0003700">
    <property type="term" value="F:DNA-binding transcription factor activity"/>
    <property type="evidence" value="ECO:0007669"/>
    <property type="project" value="InterPro"/>
</dbReference>
<dbReference type="OrthoDB" id="661407at2"/>
<proteinExistence type="predicted"/>
<reference evidence="1 2" key="1">
    <citation type="submission" date="2017-10" db="EMBL/GenBank/DDBJ databases">
        <title>Paenichitinophaga pekingensis gen. nov., sp. nov., isolated from activated sludge.</title>
        <authorList>
            <person name="Jin D."/>
            <person name="Kong X."/>
            <person name="Deng Y."/>
            <person name="Bai Z."/>
        </authorList>
    </citation>
    <scope>NUCLEOTIDE SEQUENCE [LARGE SCALE GENOMIC DNA]</scope>
    <source>
        <strain evidence="1 2">13</strain>
    </source>
</reference>
<evidence type="ECO:0000313" key="1">
    <source>
        <dbReference type="EMBL" id="ATL45768.1"/>
    </source>
</evidence>
<protein>
    <recommendedName>
        <fullName evidence="3">RNA polymerase sigma-70 region 4 domain-containing protein</fullName>
    </recommendedName>
</protein>
<keyword evidence="2" id="KW-1185">Reference proteome</keyword>
<dbReference type="AlphaFoldDB" id="A0A291QP51"/>
<dbReference type="Gene3D" id="1.10.1740.10">
    <property type="match status" value="1"/>
</dbReference>
<dbReference type="SUPFAM" id="SSF88659">
    <property type="entry name" value="Sigma3 and sigma4 domains of RNA polymerase sigma factors"/>
    <property type="match status" value="1"/>
</dbReference>
<dbReference type="InterPro" id="IPR013324">
    <property type="entry name" value="RNA_pol_sigma_r3/r4-like"/>
</dbReference>
<name>A0A291QP51_9BACT</name>
<dbReference type="InterPro" id="IPR013325">
    <property type="entry name" value="RNA_pol_sigma_r2"/>
</dbReference>
<dbReference type="SUPFAM" id="SSF88946">
    <property type="entry name" value="Sigma2 domain of RNA polymerase sigma factors"/>
    <property type="match status" value="1"/>
</dbReference>
<dbReference type="EMBL" id="CP023777">
    <property type="protein sequence ID" value="ATL45768.1"/>
    <property type="molecule type" value="Genomic_DNA"/>
</dbReference>
<dbReference type="Proteomes" id="UP000220133">
    <property type="component" value="Chromosome"/>
</dbReference>
<accession>A0A291QP51</accession>
<evidence type="ECO:0000313" key="2">
    <source>
        <dbReference type="Proteomes" id="UP000220133"/>
    </source>
</evidence>